<dbReference type="PROSITE" id="PS50175">
    <property type="entry name" value="ASP_PROT_RETROV"/>
    <property type="match status" value="1"/>
</dbReference>
<dbReference type="PROSITE" id="PS50088">
    <property type="entry name" value="ANK_REPEAT"/>
    <property type="match status" value="2"/>
</dbReference>
<evidence type="ECO:0000256" key="3">
    <source>
        <dbReference type="PROSITE-ProRule" id="PRU00023"/>
    </source>
</evidence>
<dbReference type="InterPro" id="IPR001995">
    <property type="entry name" value="Peptidase_A2_cat"/>
</dbReference>
<dbReference type="SUPFAM" id="SSF48403">
    <property type="entry name" value="Ankyrin repeat"/>
    <property type="match status" value="1"/>
</dbReference>
<comment type="caution">
    <text evidence="5">The sequence shown here is derived from an EMBL/GenBank/DDBJ whole genome shotgun (WGS) entry which is preliminary data.</text>
</comment>
<dbReference type="EMBL" id="MPUH01000064">
    <property type="protein sequence ID" value="OMJ92306.1"/>
    <property type="molecule type" value="Genomic_DNA"/>
</dbReference>
<feature type="repeat" description="ANK" evidence="3">
    <location>
        <begin position="49"/>
        <end position="81"/>
    </location>
</feature>
<evidence type="ECO:0000313" key="6">
    <source>
        <dbReference type="Proteomes" id="UP000187209"/>
    </source>
</evidence>
<organism evidence="5 6">
    <name type="scientific">Stentor coeruleus</name>
    <dbReference type="NCBI Taxonomy" id="5963"/>
    <lineage>
        <taxon>Eukaryota</taxon>
        <taxon>Sar</taxon>
        <taxon>Alveolata</taxon>
        <taxon>Ciliophora</taxon>
        <taxon>Postciliodesmatophora</taxon>
        <taxon>Heterotrichea</taxon>
        <taxon>Heterotrichida</taxon>
        <taxon>Stentoridae</taxon>
        <taxon>Stentor</taxon>
    </lineage>
</organism>
<dbReference type="PANTHER" id="PTHR24123">
    <property type="entry name" value="ANKYRIN REPEAT-CONTAINING"/>
    <property type="match status" value="1"/>
</dbReference>
<feature type="repeat" description="ANK" evidence="3">
    <location>
        <begin position="82"/>
        <end position="114"/>
    </location>
</feature>
<evidence type="ECO:0000313" key="5">
    <source>
        <dbReference type="EMBL" id="OMJ92306.1"/>
    </source>
</evidence>
<evidence type="ECO:0000256" key="2">
    <source>
        <dbReference type="ARBA" id="ARBA00023043"/>
    </source>
</evidence>
<dbReference type="InterPro" id="IPR051165">
    <property type="entry name" value="Multifunctional_ANK_Repeat"/>
</dbReference>
<dbReference type="GO" id="GO:0006508">
    <property type="term" value="P:proteolysis"/>
    <property type="evidence" value="ECO:0007669"/>
    <property type="project" value="InterPro"/>
</dbReference>
<dbReference type="OrthoDB" id="341259at2759"/>
<evidence type="ECO:0000256" key="1">
    <source>
        <dbReference type="ARBA" id="ARBA00022737"/>
    </source>
</evidence>
<evidence type="ECO:0000259" key="4">
    <source>
        <dbReference type="PROSITE" id="PS50175"/>
    </source>
</evidence>
<sequence length="202" mass="23677">MQKLINFIRQFRTIPFEEDLISLIESGDLNKIKLLFETKSIDPTLLTKQGVTLMTYAAHYNKTDIIKYLHSLGCDINQTGKNGDNPLTRACFYNQYDSILTLISLGADLNAKYDEYPLIQSLYRKNEDLIQFLLDHGADTSILIKDEYKELMQNLSPRIKFIIRRHERFKKRVPFLYLCRLKKLKNITKLSENLLKEVVKLL</sequence>
<feature type="domain" description="Peptidase A2" evidence="4">
    <location>
        <begin position="130"/>
        <end position="143"/>
    </location>
</feature>
<gene>
    <name evidence="5" type="ORF">SteCoe_4968</name>
</gene>
<dbReference type="Gene3D" id="1.25.40.20">
    <property type="entry name" value="Ankyrin repeat-containing domain"/>
    <property type="match status" value="1"/>
</dbReference>
<dbReference type="PANTHER" id="PTHR24123:SF33">
    <property type="entry name" value="PROTEIN HOS4"/>
    <property type="match status" value="1"/>
</dbReference>
<dbReference type="InterPro" id="IPR036770">
    <property type="entry name" value="Ankyrin_rpt-contain_sf"/>
</dbReference>
<reference evidence="5 6" key="1">
    <citation type="submission" date="2016-11" db="EMBL/GenBank/DDBJ databases">
        <title>The macronuclear genome of Stentor coeruleus: a giant cell with tiny introns.</title>
        <authorList>
            <person name="Slabodnick M."/>
            <person name="Ruby J.G."/>
            <person name="Reiff S.B."/>
            <person name="Swart E.C."/>
            <person name="Gosai S."/>
            <person name="Prabakaran S."/>
            <person name="Witkowska E."/>
            <person name="Larue G.E."/>
            <person name="Fisher S."/>
            <person name="Freeman R.M."/>
            <person name="Gunawardena J."/>
            <person name="Chu W."/>
            <person name="Stover N.A."/>
            <person name="Gregory B.D."/>
            <person name="Nowacki M."/>
            <person name="Derisi J."/>
            <person name="Roy S.W."/>
            <person name="Marshall W.F."/>
            <person name="Sood P."/>
        </authorList>
    </citation>
    <scope>NUCLEOTIDE SEQUENCE [LARGE SCALE GENOMIC DNA]</scope>
    <source>
        <strain evidence="5">WM001</strain>
    </source>
</reference>
<dbReference type="AlphaFoldDB" id="A0A1R2CTF9"/>
<name>A0A1R2CTF9_9CILI</name>
<dbReference type="GO" id="GO:0004190">
    <property type="term" value="F:aspartic-type endopeptidase activity"/>
    <property type="evidence" value="ECO:0007669"/>
    <property type="project" value="InterPro"/>
</dbReference>
<dbReference type="Pfam" id="PF12796">
    <property type="entry name" value="Ank_2"/>
    <property type="match status" value="1"/>
</dbReference>
<dbReference type="SMART" id="SM00248">
    <property type="entry name" value="ANK"/>
    <property type="match status" value="3"/>
</dbReference>
<keyword evidence="6" id="KW-1185">Reference proteome</keyword>
<dbReference type="Proteomes" id="UP000187209">
    <property type="component" value="Unassembled WGS sequence"/>
</dbReference>
<accession>A0A1R2CTF9</accession>
<protein>
    <recommendedName>
        <fullName evidence="4">Peptidase A2 domain-containing protein</fullName>
    </recommendedName>
</protein>
<keyword evidence="2 3" id="KW-0040">ANK repeat</keyword>
<dbReference type="InterPro" id="IPR002110">
    <property type="entry name" value="Ankyrin_rpt"/>
</dbReference>
<proteinExistence type="predicted"/>
<keyword evidence="1" id="KW-0677">Repeat</keyword>